<keyword evidence="7 12" id="KW-0328">Glycosyltransferase</keyword>
<comment type="function">
    <text evidence="1">Involved in the catabolism of quinolinic acid (QA).</text>
</comment>
<feature type="binding site" evidence="13">
    <location>
        <position position="162"/>
    </location>
    <ligand>
        <name>substrate</name>
    </ligand>
</feature>
<evidence type="ECO:0000256" key="13">
    <source>
        <dbReference type="PIRSR" id="PIRSR006250-1"/>
    </source>
</evidence>
<dbReference type="GO" id="GO:0005737">
    <property type="term" value="C:cytoplasm"/>
    <property type="evidence" value="ECO:0007669"/>
    <property type="project" value="TreeGrafter"/>
</dbReference>
<feature type="binding site" evidence="13">
    <location>
        <begin position="138"/>
        <end position="140"/>
    </location>
    <ligand>
        <name>substrate</name>
    </ligand>
</feature>
<dbReference type="InterPro" id="IPR036068">
    <property type="entry name" value="Nicotinate_pribotase-like_C"/>
</dbReference>
<dbReference type="InterPro" id="IPR022412">
    <property type="entry name" value="Quinolinate_PRibosylTrfase_N"/>
</dbReference>
<dbReference type="RefSeq" id="WP_148899822.1">
    <property type="nucleotide sequence ID" value="NZ_VNHY01000005.1"/>
</dbReference>
<comment type="subunit">
    <text evidence="4">Hexamer formed by 3 homodimers.</text>
</comment>
<feature type="binding site" evidence="13">
    <location>
        <position position="222"/>
    </location>
    <ligand>
        <name>substrate</name>
    </ligand>
</feature>
<reference evidence="16 17" key="1">
    <citation type="submission" date="2019-07" db="EMBL/GenBank/DDBJ databases">
        <title>Genomic Encyclopedia of Archaeal and Bacterial Type Strains, Phase II (KMG-II): from individual species to whole genera.</title>
        <authorList>
            <person name="Goeker M."/>
        </authorList>
    </citation>
    <scope>NUCLEOTIDE SEQUENCE [LARGE SCALE GENOMIC DNA]</scope>
    <source>
        <strain evidence="16 17">DSM 21935</strain>
    </source>
</reference>
<evidence type="ECO:0000256" key="4">
    <source>
        <dbReference type="ARBA" id="ARBA00011218"/>
    </source>
</evidence>
<dbReference type="GO" id="GO:0034213">
    <property type="term" value="P:quinolinate catabolic process"/>
    <property type="evidence" value="ECO:0007669"/>
    <property type="project" value="TreeGrafter"/>
</dbReference>
<evidence type="ECO:0000256" key="1">
    <source>
        <dbReference type="ARBA" id="ARBA00003237"/>
    </source>
</evidence>
<evidence type="ECO:0000256" key="5">
    <source>
        <dbReference type="ARBA" id="ARBA00011944"/>
    </source>
</evidence>
<dbReference type="AlphaFoldDB" id="A0A5D3YHF4"/>
<dbReference type="PIRSF" id="PIRSF006250">
    <property type="entry name" value="NadC_ModD"/>
    <property type="match status" value="1"/>
</dbReference>
<dbReference type="SUPFAM" id="SSF51690">
    <property type="entry name" value="Nicotinate/Quinolinate PRTase C-terminal domain-like"/>
    <property type="match status" value="1"/>
</dbReference>
<feature type="domain" description="Quinolinate phosphoribosyl transferase C-terminal" evidence="14">
    <location>
        <begin position="117"/>
        <end position="279"/>
    </location>
</feature>
<dbReference type="FunFam" id="3.20.20.70:FF:000030">
    <property type="entry name" value="Nicotinate-nucleotide pyrophosphorylase, carboxylating"/>
    <property type="match status" value="1"/>
</dbReference>
<protein>
    <recommendedName>
        <fullName evidence="11">Probable nicotinate-nucleotide pyrophosphorylase [carboxylating]</fullName>
        <ecNumber evidence="5">2.4.2.19</ecNumber>
    </recommendedName>
    <alternativeName>
        <fullName evidence="9">Quinolinate phosphoribosyltransferase [decarboxylating]</fullName>
    </alternativeName>
</protein>
<dbReference type="Proteomes" id="UP000324595">
    <property type="component" value="Unassembled WGS sequence"/>
</dbReference>
<evidence type="ECO:0000313" key="16">
    <source>
        <dbReference type="EMBL" id="TYP91679.1"/>
    </source>
</evidence>
<organism evidence="16 17">
    <name type="scientific">Fodinibius salinus</name>
    <dbReference type="NCBI Taxonomy" id="860790"/>
    <lineage>
        <taxon>Bacteria</taxon>
        <taxon>Pseudomonadati</taxon>
        <taxon>Balneolota</taxon>
        <taxon>Balneolia</taxon>
        <taxon>Balneolales</taxon>
        <taxon>Balneolaceae</taxon>
        <taxon>Fodinibius</taxon>
    </lineage>
</organism>
<dbReference type="Pfam" id="PF01729">
    <property type="entry name" value="QRPTase_C"/>
    <property type="match status" value="1"/>
</dbReference>
<dbReference type="PANTHER" id="PTHR32179">
    <property type="entry name" value="NICOTINATE-NUCLEOTIDE PYROPHOSPHORYLASE [CARBOXYLATING]"/>
    <property type="match status" value="1"/>
</dbReference>
<keyword evidence="6" id="KW-0662">Pyridine nucleotide biosynthesis</keyword>
<dbReference type="CDD" id="cd01572">
    <property type="entry name" value="QPRTase"/>
    <property type="match status" value="1"/>
</dbReference>
<dbReference type="FunFam" id="3.90.1170.20:FF:000001">
    <property type="entry name" value="Nicotinate-nucleotide diphosphorylase (Carboxylating)"/>
    <property type="match status" value="1"/>
</dbReference>
<dbReference type="SUPFAM" id="SSF54675">
    <property type="entry name" value="Nicotinate/Quinolinate PRTase N-terminal domain-like"/>
    <property type="match status" value="1"/>
</dbReference>
<dbReference type="Gene3D" id="3.20.20.70">
    <property type="entry name" value="Aldolase class I"/>
    <property type="match status" value="1"/>
</dbReference>
<evidence type="ECO:0000256" key="3">
    <source>
        <dbReference type="ARBA" id="ARBA00009400"/>
    </source>
</evidence>
<comment type="similarity">
    <text evidence="3 12">Belongs to the NadC/ModD family.</text>
</comment>
<evidence type="ECO:0000256" key="6">
    <source>
        <dbReference type="ARBA" id="ARBA00022642"/>
    </source>
</evidence>
<dbReference type="InterPro" id="IPR037128">
    <property type="entry name" value="Quinolinate_PRibosylTase_N_sf"/>
</dbReference>
<gene>
    <name evidence="16" type="ORF">LX73_2503</name>
</gene>
<dbReference type="UniPathway" id="UPA00253">
    <property type="reaction ID" value="UER00331"/>
</dbReference>
<dbReference type="GO" id="GO:0009435">
    <property type="term" value="P:NAD+ biosynthetic process"/>
    <property type="evidence" value="ECO:0007669"/>
    <property type="project" value="UniProtKB-UniPathway"/>
</dbReference>
<evidence type="ECO:0000256" key="12">
    <source>
        <dbReference type="PIRNR" id="PIRNR006250"/>
    </source>
</evidence>
<accession>A0A5D3YHF4</accession>
<dbReference type="OrthoDB" id="9782546at2"/>
<evidence type="ECO:0000256" key="8">
    <source>
        <dbReference type="ARBA" id="ARBA00022679"/>
    </source>
</evidence>
<evidence type="ECO:0000313" key="17">
    <source>
        <dbReference type="Proteomes" id="UP000324595"/>
    </source>
</evidence>
<dbReference type="InterPro" id="IPR002638">
    <property type="entry name" value="Quinolinate_PRibosylTrfase_C"/>
</dbReference>
<evidence type="ECO:0000256" key="9">
    <source>
        <dbReference type="ARBA" id="ARBA00033102"/>
    </source>
</evidence>
<proteinExistence type="inferred from homology"/>
<dbReference type="InterPro" id="IPR027277">
    <property type="entry name" value="NadC/ModD"/>
</dbReference>
<evidence type="ECO:0000256" key="11">
    <source>
        <dbReference type="ARBA" id="ARBA00069173"/>
    </source>
</evidence>
<evidence type="ECO:0000256" key="7">
    <source>
        <dbReference type="ARBA" id="ARBA00022676"/>
    </source>
</evidence>
<comment type="pathway">
    <text evidence="2">Cofactor biosynthesis; NAD(+) biosynthesis; nicotinate D-ribonucleotide from quinolinate: step 1/1.</text>
</comment>
<dbReference type="PANTHER" id="PTHR32179:SF3">
    <property type="entry name" value="NICOTINATE-NUCLEOTIDE PYROPHOSPHORYLASE [CARBOXYLATING]"/>
    <property type="match status" value="1"/>
</dbReference>
<dbReference type="InterPro" id="IPR013785">
    <property type="entry name" value="Aldolase_TIM"/>
</dbReference>
<dbReference type="NCBIfam" id="TIGR00078">
    <property type="entry name" value="nadC"/>
    <property type="match status" value="1"/>
</dbReference>
<dbReference type="InterPro" id="IPR004393">
    <property type="entry name" value="NadC"/>
</dbReference>
<dbReference type="EMBL" id="VNHY01000005">
    <property type="protein sequence ID" value="TYP91679.1"/>
    <property type="molecule type" value="Genomic_DNA"/>
</dbReference>
<feature type="binding site" evidence="13">
    <location>
        <position position="201"/>
    </location>
    <ligand>
        <name>substrate</name>
    </ligand>
</feature>
<feature type="binding site" evidence="13">
    <location>
        <position position="172"/>
    </location>
    <ligand>
        <name>substrate</name>
    </ligand>
</feature>
<name>A0A5D3YHF4_9BACT</name>
<dbReference type="GO" id="GO:0004514">
    <property type="term" value="F:nicotinate-nucleotide diphosphorylase (carboxylating) activity"/>
    <property type="evidence" value="ECO:0007669"/>
    <property type="project" value="UniProtKB-EC"/>
</dbReference>
<dbReference type="EC" id="2.4.2.19" evidence="5"/>
<feature type="binding site" evidence="13">
    <location>
        <begin position="266"/>
        <end position="268"/>
    </location>
    <ligand>
        <name>substrate</name>
    </ligand>
</feature>
<evidence type="ECO:0000259" key="15">
    <source>
        <dbReference type="Pfam" id="PF02749"/>
    </source>
</evidence>
<feature type="binding site" evidence="13">
    <location>
        <begin position="245"/>
        <end position="247"/>
    </location>
    <ligand>
        <name>substrate</name>
    </ligand>
</feature>
<keyword evidence="8 12" id="KW-0808">Transferase</keyword>
<dbReference type="Gene3D" id="3.90.1170.20">
    <property type="entry name" value="Quinolinate phosphoribosyl transferase, N-terminal domain"/>
    <property type="match status" value="1"/>
</dbReference>
<feature type="domain" description="Quinolinate phosphoribosyl transferase N-terminal" evidence="15">
    <location>
        <begin position="30"/>
        <end position="115"/>
    </location>
</feature>
<evidence type="ECO:0000256" key="2">
    <source>
        <dbReference type="ARBA" id="ARBA00004893"/>
    </source>
</evidence>
<keyword evidence="17" id="KW-1185">Reference proteome</keyword>
<comment type="catalytic activity">
    <reaction evidence="10">
        <text>nicotinate beta-D-ribonucleotide + CO2 + diphosphate = quinolinate + 5-phospho-alpha-D-ribose 1-diphosphate + 2 H(+)</text>
        <dbReference type="Rhea" id="RHEA:12733"/>
        <dbReference type="ChEBI" id="CHEBI:15378"/>
        <dbReference type="ChEBI" id="CHEBI:16526"/>
        <dbReference type="ChEBI" id="CHEBI:29959"/>
        <dbReference type="ChEBI" id="CHEBI:33019"/>
        <dbReference type="ChEBI" id="CHEBI:57502"/>
        <dbReference type="ChEBI" id="CHEBI:58017"/>
        <dbReference type="EC" id="2.4.2.19"/>
    </reaction>
</comment>
<comment type="caution">
    <text evidence="16">The sequence shown here is derived from an EMBL/GenBank/DDBJ whole genome shotgun (WGS) entry which is preliminary data.</text>
</comment>
<evidence type="ECO:0000256" key="10">
    <source>
        <dbReference type="ARBA" id="ARBA00047445"/>
    </source>
</evidence>
<dbReference type="Pfam" id="PF02749">
    <property type="entry name" value="QRPTase_N"/>
    <property type="match status" value="1"/>
</dbReference>
<evidence type="ECO:0000259" key="14">
    <source>
        <dbReference type="Pfam" id="PF01729"/>
    </source>
</evidence>
<feature type="binding site" evidence="13">
    <location>
        <position position="105"/>
    </location>
    <ligand>
        <name>substrate</name>
    </ligand>
</feature>
<sequence>MKELAVHNIDEQALETLIARAFEEDIRSGDVTTDSIVNPQKQAKAVWQSKDEGIVAGLPVARMVFQKLDSNLEWYPVVEDSSLIKPGADIVKIQGQARAVLTAERIALNLVQRISGIATITRKYVEAVKEYDTQILDTRKTVPGLRTLDKYAVAAGGGGNHRMGLFDLAMIKDNHIVAAGDIAKAVKNVRTNNPEIRIEVETKTLNQVKEALDAGADIIMLDNMNIDQMSEAVHLVGDSAETEASGGITLETVAKVAATGVDFISVGALTHSVAAFDISQQLQEIF</sequence>